<gene>
    <name evidence="1" type="ORF">CLUMA_CG012542</name>
</gene>
<proteinExistence type="predicted"/>
<dbReference type="AlphaFoldDB" id="A0A1J1IFZ9"/>
<dbReference type="Proteomes" id="UP000183832">
    <property type="component" value="Unassembled WGS sequence"/>
</dbReference>
<reference evidence="1 2" key="1">
    <citation type="submission" date="2015-04" db="EMBL/GenBank/DDBJ databases">
        <authorList>
            <person name="Syromyatnikov M.Y."/>
            <person name="Popov V.N."/>
        </authorList>
    </citation>
    <scope>NUCLEOTIDE SEQUENCE [LARGE SCALE GENOMIC DNA]</scope>
</reference>
<evidence type="ECO:0000313" key="1">
    <source>
        <dbReference type="EMBL" id="CRK99191.1"/>
    </source>
</evidence>
<sequence length="70" mass="7959">MQLEFLVPSCAEMKQYVAKNISKGILMIKRSLNKFEAKNDTIINHIHHIASCLISRGKAWRVDMTNASTL</sequence>
<protein>
    <submittedName>
        <fullName evidence="1">CLUMA_CG012542, isoform A</fullName>
    </submittedName>
</protein>
<keyword evidence="2" id="KW-1185">Reference proteome</keyword>
<organism evidence="1 2">
    <name type="scientific">Clunio marinus</name>
    <dbReference type="NCBI Taxonomy" id="568069"/>
    <lineage>
        <taxon>Eukaryota</taxon>
        <taxon>Metazoa</taxon>
        <taxon>Ecdysozoa</taxon>
        <taxon>Arthropoda</taxon>
        <taxon>Hexapoda</taxon>
        <taxon>Insecta</taxon>
        <taxon>Pterygota</taxon>
        <taxon>Neoptera</taxon>
        <taxon>Endopterygota</taxon>
        <taxon>Diptera</taxon>
        <taxon>Nematocera</taxon>
        <taxon>Chironomoidea</taxon>
        <taxon>Chironomidae</taxon>
        <taxon>Clunio</taxon>
    </lineage>
</organism>
<name>A0A1J1IFZ9_9DIPT</name>
<evidence type="ECO:0000313" key="2">
    <source>
        <dbReference type="Proteomes" id="UP000183832"/>
    </source>
</evidence>
<dbReference type="EMBL" id="CVRI01000049">
    <property type="protein sequence ID" value="CRK99191.1"/>
    <property type="molecule type" value="Genomic_DNA"/>
</dbReference>
<accession>A0A1J1IFZ9</accession>